<organism evidence="4 5">
    <name type="scientific">Negadavirga shengliensis</name>
    <dbReference type="NCBI Taxonomy" id="1389218"/>
    <lineage>
        <taxon>Bacteria</taxon>
        <taxon>Pseudomonadati</taxon>
        <taxon>Bacteroidota</taxon>
        <taxon>Cytophagia</taxon>
        <taxon>Cytophagales</taxon>
        <taxon>Cyclobacteriaceae</taxon>
        <taxon>Negadavirga</taxon>
    </lineage>
</organism>
<dbReference type="Pfam" id="PF00072">
    <property type="entry name" value="Response_reg"/>
    <property type="match status" value="1"/>
</dbReference>
<sequence length="131" mass="15432">MEKTSKATIDGRLEKIIVFVDDDRVQHMINRRTLLKINPHLNLIFFEHPYEALEWLSSNKGDVLLLDINMPEMDGWHFLNLMKQKDIDIEVRMLTSSLDPDDVEKSQEYDIVKGFLVKPLRYENIVEFLGN</sequence>
<evidence type="ECO:0000313" key="4">
    <source>
        <dbReference type="EMBL" id="MFC4873339.1"/>
    </source>
</evidence>
<dbReference type="RefSeq" id="WP_377066095.1">
    <property type="nucleotide sequence ID" value="NZ_JBHSJJ010000010.1"/>
</dbReference>
<dbReference type="SUPFAM" id="SSF52172">
    <property type="entry name" value="CheY-like"/>
    <property type="match status" value="1"/>
</dbReference>
<evidence type="ECO:0000313" key="5">
    <source>
        <dbReference type="Proteomes" id="UP001595818"/>
    </source>
</evidence>
<evidence type="ECO:0000259" key="3">
    <source>
        <dbReference type="PROSITE" id="PS50110"/>
    </source>
</evidence>
<dbReference type="InterPro" id="IPR050595">
    <property type="entry name" value="Bact_response_regulator"/>
</dbReference>
<dbReference type="SMART" id="SM00448">
    <property type="entry name" value="REC"/>
    <property type="match status" value="1"/>
</dbReference>
<dbReference type="PROSITE" id="PS50110">
    <property type="entry name" value="RESPONSE_REGULATORY"/>
    <property type="match status" value="1"/>
</dbReference>
<keyword evidence="5" id="KW-1185">Reference proteome</keyword>
<feature type="modified residue" description="4-aspartylphosphate" evidence="2">
    <location>
        <position position="67"/>
    </location>
</feature>
<dbReference type="InterPro" id="IPR001789">
    <property type="entry name" value="Sig_transdc_resp-reg_receiver"/>
</dbReference>
<protein>
    <submittedName>
        <fullName evidence="4">Response regulator</fullName>
    </submittedName>
</protein>
<name>A0ABV9T4I7_9BACT</name>
<dbReference type="Gene3D" id="3.40.50.2300">
    <property type="match status" value="1"/>
</dbReference>
<dbReference type="PANTHER" id="PTHR44591:SF3">
    <property type="entry name" value="RESPONSE REGULATORY DOMAIN-CONTAINING PROTEIN"/>
    <property type="match status" value="1"/>
</dbReference>
<dbReference type="InterPro" id="IPR011006">
    <property type="entry name" value="CheY-like_superfamily"/>
</dbReference>
<keyword evidence="1 2" id="KW-0597">Phosphoprotein</keyword>
<evidence type="ECO:0000256" key="1">
    <source>
        <dbReference type="ARBA" id="ARBA00022553"/>
    </source>
</evidence>
<reference evidence="5" key="1">
    <citation type="journal article" date="2019" name="Int. J. Syst. Evol. Microbiol.">
        <title>The Global Catalogue of Microorganisms (GCM) 10K type strain sequencing project: providing services to taxonomists for standard genome sequencing and annotation.</title>
        <authorList>
            <consortium name="The Broad Institute Genomics Platform"/>
            <consortium name="The Broad Institute Genome Sequencing Center for Infectious Disease"/>
            <person name="Wu L."/>
            <person name="Ma J."/>
        </authorList>
    </citation>
    <scope>NUCLEOTIDE SEQUENCE [LARGE SCALE GENOMIC DNA]</scope>
    <source>
        <strain evidence="5">CGMCC 4.7466</strain>
    </source>
</reference>
<gene>
    <name evidence="4" type="ORF">ACFPFU_16680</name>
</gene>
<dbReference type="EMBL" id="JBHSJJ010000010">
    <property type="protein sequence ID" value="MFC4873339.1"/>
    <property type="molecule type" value="Genomic_DNA"/>
</dbReference>
<dbReference type="PANTHER" id="PTHR44591">
    <property type="entry name" value="STRESS RESPONSE REGULATOR PROTEIN 1"/>
    <property type="match status" value="1"/>
</dbReference>
<feature type="domain" description="Response regulatory" evidence="3">
    <location>
        <begin position="16"/>
        <end position="131"/>
    </location>
</feature>
<comment type="caution">
    <text evidence="4">The sequence shown here is derived from an EMBL/GenBank/DDBJ whole genome shotgun (WGS) entry which is preliminary data.</text>
</comment>
<proteinExistence type="predicted"/>
<evidence type="ECO:0000256" key="2">
    <source>
        <dbReference type="PROSITE-ProRule" id="PRU00169"/>
    </source>
</evidence>
<dbReference type="Proteomes" id="UP001595818">
    <property type="component" value="Unassembled WGS sequence"/>
</dbReference>
<accession>A0ABV9T4I7</accession>